<keyword evidence="3" id="KW-0804">Transcription</keyword>
<keyword evidence="2 5" id="KW-0238">DNA-binding</keyword>
<dbReference type="OrthoDB" id="9802263at2"/>
<dbReference type="InterPro" id="IPR009057">
    <property type="entry name" value="Homeodomain-like_sf"/>
</dbReference>
<dbReference type="SUPFAM" id="SSF46689">
    <property type="entry name" value="Homeodomain-like"/>
    <property type="match status" value="2"/>
</dbReference>
<dbReference type="SMART" id="SM00342">
    <property type="entry name" value="HTH_ARAC"/>
    <property type="match status" value="1"/>
</dbReference>
<dbReference type="EMBL" id="FMAG01000007">
    <property type="protein sequence ID" value="SCB42726.1"/>
    <property type="molecule type" value="Genomic_DNA"/>
</dbReference>
<dbReference type="InterPro" id="IPR018060">
    <property type="entry name" value="HTH_AraC"/>
</dbReference>
<evidence type="ECO:0000256" key="2">
    <source>
        <dbReference type="ARBA" id="ARBA00023125"/>
    </source>
</evidence>
<evidence type="ECO:0000256" key="3">
    <source>
        <dbReference type="ARBA" id="ARBA00023163"/>
    </source>
</evidence>
<keyword evidence="1" id="KW-0805">Transcription regulation</keyword>
<dbReference type="RefSeq" id="WP_092716023.1">
    <property type="nucleotide sequence ID" value="NZ_FMAG01000007.1"/>
</dbReference>
<dbReference type="Gene3D" id="1.10.10.60">
    <property type="entry name" value="Homeodomain-like"/>
    <property type="match status" value="2"/>
</dbReference>
<dbReference type="Proteomes" id="UP000199101">
    <property type="component" value="Unassembled WGS sequence"/>
</dbReference>
<dbReference type="PANTHER" id="PTHR43436:SF1">
    <property type="entry name" value="TRANSCRIPTIONAL REGULATORY PROTEIN"/>
    <property type="match status" value="1"/>
</dbReference>
<dbReference type="Pfam" id="PF06719">
    <property type="entry name" value="AraC_N"/>
    <property type="match status" value="1"/>
</dbReference>
<dbReference type="Pfam" id="PF12833">
    <property type="entry name" value="HTH_18"/>
    <property type="match status" value="1"/>
</dbReference>
<dbReference type="PROSITE" id="PS01124">
    <property type="entry name" value="HTH_ARAC_FAMILY_2"/>
    <property type="match status" value="1"/>
</dbReference>
<evidence type="ECO:0000313" key="6">
    <source>
        <dbReference type="Proteomes" id="UP000199101"/>
    </source>
</evidence>
<evidence type="ECO:0000313" key="5">
    <source>
        <dbReference type="EMBL" id="SCB42726.1"/>
    </source>
</evidence>
<gene>
    <name evidence="5" type="ORF">GA0061103_6121</name>
</gene>
<dbReference type="InterPro" id="IPR018062">
    <property type="entry name" value="HTH_AraC-typ_CS"/>
</dbReference>
<dbReference type="InterPro" id="IPR009594">
    <property type="entry name" value="Tscrpt_reg_HTH_AraC_N"/>
</dbReference>
<dbReference type="GO" id="GO:0043565">
    <property type="term" value="F:sequence-specific DNA binding"/>
    <property type="evidence" value="ECO:0007669"/>
    <property type="project" value="InterPro"/>
</dbReference>
<organism evidence="5 6">
    <name type="scientific">Rhizobium multihospitium</name>
    <dbReference type="NCBI Taxonomy" id="410764"/>
    <lineage>
        <taxon>Bacteria</taxon>
        <taxon>Pseudomonadati</taxon>
        <taxon>Pseudomonadota</taxon>
        <taxon>Alphaproteobacteria</taxon>
        <taxon>Hyphomicrobiales</taxon>
        <taxon>Rhizobiaceae</taxon>
        <taxon>Rhizobium/Agrobacterium group</taxon>
        <taxon>Rhizobium</taxon>
    </lineage>
</organism>
<sequence length="303" mass="33734">MTLPFNPNQELASIVARFATGDGEHRTPIEGLNLYRQSAVTVWQHGAYRPSYAVVVQGRKSLTVGADTYHYGVGEYILMAVDLPVSTQVTNVQSETPYLCFSMVLDSERLNELLSRVNIPRQAVTTEPMRGLAVNAASPELLDASLRLLRLLDRPEDISAMAPLIEQEILYRLLTGPNGPRLLQVAMAESQSNRVARAVAWIRGNFAQPLRIENLAERVGMSVSSLHHHFKAVTAMSPMQYQKQLRLHEARRLMIVEQLDVGSAGHRVGYQSPSQFSREYSRLYGLPPLRDVEAMRGAVVAAE</sequence>
<keyword evidence="6" id="KW-1185">Reference proteome</keyword>
<name>A0A1C3WS81_9HYPH</name>
<dbReference type="STRING" id="410764.GA0061103_6121"/>
<dbReference type="PROSITE" id="PS00041">
    <property type="entry name" value="HTH_ARAC_FAMILY_1"/>
    <property type="match status" value="1"/>
</dbReference>
<reference evidence="6" key="1">
    <citation type="submission" date="2016-08" db="EMBL/GenBank/DDBJ databases">
        <authorList>
            <person name="Varghese N."/>
            <person name="Submissions Spin"/>
        </authorList>
    </citation>
    <scope>NUCLEOTIDE SEQUENCE [LARGE SCALE GENOMIC DNA]</scope>
    <source>
        <strain evidence="6">HAMBI 2975</strain>
    </source>
</reference>
<dbReference type="PANTHER" id="PTHR43436">
    <property type="entry name" value="ARAC-FAMILY TRANSCRIPTIONAL REGULATOR"/>
    <property type="match status" value="1"/>
</dbReference>
<dbReference type="GO" id="GO:0003700">
    <property type="term" value="F:DNA-binding transcription factor activity"/>
    <property type="evidence" value="ECO:0007669"/>
    <property type="project" value="InterPro"/>
</dbReference>
<protein>
    <submittedName>
        <fullName evidence="5">AraC-type DNA-binding protein</fullName>
    </submittedName>
</protein>
<evidence type="ECO:0000256" key="1">
    <source>
        <dbReference type="ARBA" id="ARBA00023015"/>
    </source>
</evidence>
<accession>A0A1C3WS81</accession>
<dbReference type="AlphaFoldDB" id="A0A1C3WS81"/>
<feature type="domain" description="HTH araC/xylS-type" evidence="4">
    <location>
        <begin position="196"/>
        <end position="294"/>
    </location>
</feature>
<evidence type="ECO:0000259" key="4">
    <source>
        <dbReference type="PROSITE" id="PS01124"/>
    </source>
</evidence>
<proteinExistence type="predicted"/>